<evidence type="ECO:0000313" key="3">
    <source>
        <dbReference type="Proteomes" id="UP000568877"/>
    </source>
</evidence>
<name>A0A6V8PN89_9ACTN</name>
<gene>
    <name evidence="2" type="ORF">HKBW3S42_01578</name>
</gene>
<dbReference type="AlphaFoldDB" id="A0A6V8PN89"/>
<protein>
    <submittedName>
        <fullName evidence="2">Uncharacterized protein</fullName>
    </submittedName>
</protein>
<dbReference type="EMBL" id="BLSA01000352">
    <property type="protein sequence ID" value="GFP33244.1"/>
    <property type="molecule type" value="Genomic_DNA"/>
</dbReference>
<feature type="region of interest" description="Disordered" evidence="1">
    <location>
        <begin position="1"/>
        <end position="20"/>
    </location>
</feature>
<dbReference type="Proteomes" id="UP000568877">
    <property type="component" value="Unassembled WGS sequence"/>
</dbReference>
<reference evidence="2 3" key="1">
    <citation type="journal article" date="2020" name="Front. Microbiol.">
        <title>Single-cell genomics of novel Actinobacteria with the Wood-Ljungdahl pathway discovered in a serpentinizing system.</title>
        <authorList>
            <person name="Merino N."/>
            <person name="Kawai M."/>
            <person name="Boyd E.S."/>
            <person name="Colman D.R."/>
            <person name="McGlynn S.E."/>
            <person name="Nealson K.H."/>
            <person name="Kurokawa K."/>
            <person name="Hongoh Y."/>
        </authorList>
    </citation>
    <scope>NUCLEOTIDE SEQUENCE [LARGE SCALE GENOMIC DNA]</scope>
    <source>
        <strain evidence="2 3">S42</strain>
    </source>
</reference>
<evidence type="ECO:0000256" key="1">
    <source>
        <dbReference type="SAM" id="MobiDB-lite"/>
    </source>
</evidence>
<accession>A0A6V8PN89</accession>
<evidence type="ECO:0000313" key="2">
    <source>
        <dbReference type="EMBL" id="GFP33244.1"/>
    </source>
</evidence>
<feature type="non-terminal residue" evidence="2">
    <location>
        <position position="1"/>
    </location>
</feature>
<sequence>KGKNLTTIRKTSKATIPKKQLKRRSSMAVINRVNLAALEQVIKKAEADPSKAKRV</sequence>
<comment type="caution">
    <text evidence="2">The sequence shown here is derived from an EMBL/GenBank/DDBJ whole genome shotgun (WGS) entry which is preliminary data.</text>
</comment>
<organism evidence="2 3">
    <name type="scientific">Candidatus Hakubella thermalkaliphila</name>
    <dbReference type="NCBI Taxonomy" id="2754717"/>
    <lineage>
        <taxon>Bacteria</taxon>
        <taxon>Bacillati</taxon>
        <taxon>Actinomycetota</taxon>
        <taxon>Actinomycetota incertae sedis</taxon>
        <taxon>Candidatus Hakubellales</taxon>
        <taxon>Candidatus Hakubellaceae</taxon>
        <taxon>Candidatus Hakubella</taxon>
    </lineage>
</organism>
<proteinExistence type="predicted"/>